<evidence type="ECO:0000259" key="3">
    <source>
        <dbReference type="Pfam" id="PF17172"/>
    </source>
</evidence>
<evidence type="ECO:0000256" key="2">
    <source>
        <dbReference type="SAM" id="Phobius"/>
    </source>
</evidence>
<gene>
    <name evidence="4" type="ORF">TM35_000152260</name>
</gene>
<dbReference type="EMBL" id="NBCO01000015">
    <property type="protein sequence ID" value="ORC88795.1"/>
    <property type="molecule type" value="Genomic_DNA"/>
</dbReference>
<dbReference type="Proteomes" id="UP000192257">
    <property type="component" value="Unassembled WGS sequence"/>
</dbReference>
<dbReference type="AlphaFoldDB" id="A0A1X0NVT0"/>
<dbReference type="PANTHER" id="PTHR12289">
    <property type="entry name" value="METAXIN RELATED"/>
    <property type="match status" value="1"/>
</dbReference>
<dbReference type="GO" id="GO:0005737">
    <property type="term" value="C:cytoplasm"/>
    <property type="evidence" value="ECO:0007669"/>
    <property type="project" value="TreeGrafter"/>
</dbReference>
<dbReference type="InterPro" id="IPR012336">
    <property type="entry name" value="Thioredoxin-like_fold"/>
</dbReference>
<reference evidence="4 5" key="1">
    <citation type="submission" date="2017-03" db="EMBL/GenBank/DDBJ databases">
        <title>An alternative strategy for trypanosome survival in the mammalian bloodstream revealed through genome and transcriptome analysis of the ubiquitous bovine parasite Trypanosoma (Megatrypanum) theileri.</title>
        <authorList>
            <person name="Kelly S."/>
            <person name="Ivens A."/>
            <person name="Mott A."/>
            <person name="O'Neill E."/>
            <person name="Emms D."/>
            <person name="Macleod O."/>
            <person name="Voorheis P."/>
            <person name="Matthews J."/>
            <person name="Matthews K."/>
            <person name="Carrington M."/>
        </authorList>
    </citation>
    <scope>NUCLEOTIDE SEQUENCE [LARGE SCALE GENOMIC DNA]</scope>
    <source>
        <strain evidence="4">Edinburgh</strain>
    </source>
</reference>
<feature type="region of interest" description="Disordered" evidence="1">
    <location>
        <begin position="28"/>
        <end position="140"/>
    </location>
</feature>
<feature type="compositionally biased region" description="Low complexity" evidence="1">
    <location>
        <begin position="106"/>
        <end position="122"/>
    </location>
</feature>
<accession>A0A1X0NVT0</accession>
<dbReference type="RefSeq" id="XP_028882861.1">
    <property type="nucleotide sequence ID" value="XM_029025878.1"/>
</dbReference>
<keyword evidence="2" id="KW-0812">Transmembrane</keyword>
<dbReference type="GeneID" id="39985658"/>
<dbReference type="InterPro" id="IPR050931">
    <property type="entry name" value="Mito_Protein_Transport_Metaxin"/>
</dbReference>
<evidence type="ECO:0000313" key="5">
    <source>
        <dbReference type="Proteomes" id="UP000192257"/>
    </source>
</evidence>
<evidence type="ECO:0000256" key="1">
    <source>
        <dbReference type="SAM" id="MobiDB-lite"/>
    </source>
</evidence>
<dbReference type="Pfam" id="PF17172">
    <property type="entry name" value="GST_N_4"/>
    <property type="match status" value="1"/>
</dbReference>
<organism evidence="4 5">
    <name type="scientific">Trypanosoma theileri</name>
    <dbReference type="NCBI Taxonomy" id="67003"/>
    <lineage>
        <taxon>Eukaryota</taxon>
        <taxon>Discoba</taxon>
        <taxon>Euglenozoa</taxon>
        <taxon>Kinetoplastea</taxon>
        <taxon>Metakinetoplastina</taxon>
        <taxon>Trypanosomatida</taxon>
        <taxon>Trypanosomatidae</taxon>
        <taxon>Trypanosoma</taxon>
    </lineage>
</organism>
<dbReference type="OrthoDB" id="5809458at2759"/>
<proteinExistence type="predicted"/>
<sequence length="464" mass="51338">MHPSGLVVTTIGTLAVGIPMIQIMHMASRKKNERKQKMPSVKEATLAMVKKNAEKEGKTTSTGTAPAATTSKAEKPTPAPKKEVPAAKKEITAPKKETPAPKKEANTTNTAVVPVVVAKSTPAPSPSPAVEGKTAAPPSKTPIAAKKSIRERLHIDVASTWIRSHPFATAGAIVAVTITVYKVVNLCRKHLIKRKIMKSDDSEILQLYMAPPSFTFPRVARSCIALKTFLQLASIPHEEFILTDPSYSPIGCLPFIRYKGRCEGNVIVAMEYLTTEFDVKMDHCITDKEKAVGDAVVAMLEYSKEMIQNHSVYMSCNKKKNTRYARAVRALMRSLEMISDWISRTMGDWISMEEGGVREKKYQELQILREFQSVEHIVGRKSFLLGALPTTYDCAVYAVLKPIFDAEDITRFPGPLMYVRNNDVLTRYVNRVSHAVFPDIQKMGGHNSSRSSRSSGSRSVPVLY</sequence>
<feature type="domain" description="Thioredoxin-like fold" evidence="3">
    <location>
        <begin position="222"/>
        <end position="313"/>
    </location>
</feature>
<feature type="compositionally biased region" description="Low complexity" evidence="1">
    <location>
        <begin position="59"/>
        <end position="71"/>
    </location>
</feature>
<name>A0A1X0NVT0_9TRYP</name>
<feature type="transmembrane region" description="Helical" evidence="2">
    <location>
        <begin position="6"/>
        <end position="27"/>
    </location>
</feature>
<dbReference type="PANTHER" id="PTHR12289:SF41">
    <property type="entry name" value="FAILED AXON CONNECTIONS-RELATED"/>
    <property type="match status" value="1"/>
</dbReference>
<keyword evidence="2" id="KW-1133">Transmembrane helix</keyword>
<comment type="caution">
    <text evidence="4">The sequence shown here is derived from an EMBL/GenBank/DDBJ whole genome shotgun (WGS) entry which is preliminary data.</text>
</comment>
<keyword evidence="2" id="KW-0472">Membrane</keyword>
<feature type="compositionally biased region" description="Basic and acidic residues" evidence="1">
    <location>
        <begin position="72"/>
        <end position="105"/>
    </location>
</feature>
<evidence type="ECO:0000313" key="4">
    <source>
        <dbReference type="EMBL" id="ORC88795.1"/>
    </source>
</evidence>
<feature type="region of interest" description="Disordered" evidence="1">
    <location>
        <begin position="443"/>
        <end position="464"/>
    </location>
</feature>
<keyword evidence="5" id="KW-1185">Reference proteome</keyword>
<feature type="compositionally biased region" description="Low complexity" evidence="1">
    <location>
        <begin position="448"/>
        <end position="464"/>
    </location>
</feature>
<protein>
    <recommendedName>
        <fullName evidence="3">Thioredoxin-like fold domain-containing protein</fullName>
    </recommendedName>
</protein>
<dbReference type="VEuPathDB" id="TriTrypDB:TM35_000152260"/>